<evidence type="ECO:0000256" key="1">
    <source>
        <dbReference type="ARBA" id="ARBA00022729"/>
    </source>
</evidence>
<accession>A0AAD5T075</accession>
<dbReference type="SUPFAM" id="SSF56300">
    <property type="entry name" value="Metallo-dependent phosphatases"/>
    <property type="match status" value="1"/>
</dbReference>
<evidence type="ECO:0000256" key="2">
    <source>
        <dbReference type="ARBA" id="ARBA00022801"/>
    </source>
</evidence>
<keyword evidence="1" id="KW-0732">Signal</keyword>
<dbReference type="Gene3D" id="3.60.21.10">
    <property type="match status" value="1"/>
</dbReference>
<reference evidence="4" key="1">
    <citation type="submission" date="2020-05" db="EMBL/GenBank/DDBJ databases">
        <title>Phylogenomic resolution of chytrid fungi.</title>
        <authorList>
            <person name="Stajich J.E."/>
            <person name="Amses K."/>
            <person name="Simmons R."/>
            <person name="Seto K."/>
            <person name="Myers J."/>
            <person name="Bonds A."/>
            <person name="Quandt C.A."/>
            <person name="Barry K."/>
            <person name="Liu P."/>
            <person name="Grigoriev I."/>
            <person name="Longcore J.E."/>
            <person name="James T.Y."/>
        </authorList>
    </citation>
    <scope>NUCLEOTIDE SEQUENCE</scope>
    <source>
        <strain evidence="4">JEL0513</strain>
    </source>
</reference>
<proteinExistence type="predicted"/>
<evidence type="ECO:0000259" key="3">
    <source>
        <dbReference type="Pfam" id="PF00149"/>
    </source>
</evidence>
<dbReference type="PANTHER" id="PTHR10161">
    <property type="entry name" value="TARTRATE-RESISTANT ACID PHOSPHATASE TYPE 5"/>
    <property type="match status" value="1"/>
</dbReference>
<name>A0AAD5T075_9FUNG</name>
<dbReference type="InterPro" id="IPR029052">
    <property type="entry name" value="Metallo-depent_PP-like"/>
</dbReference>
<dbReference type="GO" id="GO:0016787">
    <property type="term" value="F:hydrolase activity"/>
    <property type="evidence" value="ECO:0007669"/>
    <property type="project" value="UniProtKB-KW"/>
</dbReference>
<feature type="domain" description="Calcineurin-like phosphoesterase" evidence="3">
    <location>
        <begin position="31"/>
        <end position="257"/>
    </location>
</feature>
<gene>
    <name evidence="4" type="primary">ACP5_2</name>
    <name evidence="4" type="ORF">HK100_012541</name>
</gene>
<keyword evidence="2" id="KW-0378">Hydrolase</keyword>
<organism evidence="4 5">
    <name type="scientific">Physocladia obscura</name>
    <dbReference type="NCBI Taxonomy" id="109957"/>
    <lineage>
        <taxon>Eukaryota</taxon>
        <taxon>Fungi</taxon>
        <taxon>Fungi incertae sedis</taxon>
        <taxon>Chytridiomycota</taxon>
        <taxon>Chytridiomycota incertae sedis</taxon>
        <taxon>Chytridiomycetes</taxon>
        <taxon>Chytridiales</taxon>
        <taxon>Chytriomycetaceae</taxon>
        <taxon>Physocladia</taxon>
    </lineage>
</organism>
<dbReference type="Pfam" id="PF00149">
    <property type="entry name" value="Metallophos"/>
    <property type="match status" value="1"/>
</dbReference>
<dbReference type="PANTHER" id="PTHR10161:SF14">
    <property type="entry name" value="TARTRATE-RESISTANT ACID PHOSPHATASE TYPE 5"/>
    <property type="match status" value="1"/>
</dbReference>
<dbReference type="Proteomes" id="UP001211907">
    <property type="component" value="Unassembled WGS sequence"/>
</dbReference>
<dbReference type="EMBL" id="JADGJH010000913">
    <property type="protein sequence ID" value="KAJ3121055.1"/>
    <property type="molecule type" value="Genomic_DNA"/>
</dbReference>
<evidence type="ECO:0000313" key="5">
    <source>
        <dbReference type="Proteomes" id="UP001211907"/>
    </source>
</evidence>
<sequence length="402" mass="44422">MIIDSKSTSSRETESKQFFETTLISAETAGFLLIGDWGDDQNIEHVKKVADAMNIQATARNSSAVIALGDNFYAGGRYDYEGVKAIDDVKFETLWADIYNGSAIESLPWYVVLGNHDWYTNDSNTFEMLYDSSKWQIPDFFYTKRFQIQTSTSLFNASFIFIETDLLFYGYQQGSEAIPANFAKLGWSAANATVEKQLAWIDRALAEANNDQYVFLLGHHPTFTCVSHVLESVNMLSVLELVNKWKISAFVNGHQHSLAYYYTNDNNTLQIQSGAGGTSLALPCAPVNSSAPGKELAQTYGFSHLELSSSAAIFDFVDENSNTVFSASVSPRRPVDVKVNCEFLTSACDSSIHFKRALGDTCANIPAIDGFLCYSNDSAKNSEVLLAVSIGIICVSFVVWKI</sequence>
<keyword evidence="5" id="KW-1185">Reference proteome</keyword>
<comment type="caution">
    <text evidence="4">The sequence shown here is derived from an EMBL/GenBank/DDBJ whole genome shotgun (WGS) entry which is preliminary data.</text>
</comment>
<evidence type="ECO:0000313" key="4">
    <source>
        <dbReference type="EMBL" id="KAJ3121055.1"/>
    </source>
</evidence>
<dbReference type="InterPro" id="IPR004843">
    <property type="entry name" value="Calcineurin-like_PHP"/>
</dbReference>
<dbReference type="AlphaFoldDB" id="A0AAD5T075"/>
<dbReference type="InterPro" id="IPR051558">
    <property type="entry name" value="Metallophosphoesterase_PAP"/>
</dbReference>
<protein>
    <submittedName>
        <fullName evidence="4">Tartrate-resistant acid phosphatase type 5</fullName>
    </submittedName>
</protein>